<dbReference type="Proteomes" id="UP000008068">
    <property type="component" value="Unassembled WGS sequence"/>
</dbReference>
<reference evidence="3" key="1">
    <citation type="submission" date="2011-07" db="EMBL/GenBank/DDBJ databases">
        <authorList>
            <consortium name="Caenorhabditis brenneri Sequencing and Analysis Consortium"/>
            <person name="Wilson R.K."/>
        </authorList>
    </citation>
    <scope>NUCLEOTIDE SEQUENCE [LARGE SCALE GENOMIC DNA]</scope>
    <source>
        <strain evidence="3">PB2801</strain>
    </source>
</reference>
<dbReference type="SUPFAM" id="SSF52949">
    <property type="entry name" value="Macro domain-like"/>
    <property type="match status" value="1"/>
</dbReference>
<dbReference type="eggNOG" id="KOG0987">
    <property type="taxonomic scope" value="Eukaryota"/>
</dbReference>
<feature type="compositionally biased region" description="Acidic residues" evidence="1">
    <location>
        <begin position="1404"/>
        <end position="1413"/>
    </location>
</feature>
<accession>G0NQX0</accession>
<dbReference type="InterPro" id="IPR043472">
    <property type="entry name" value="Macro_dom-like"/>
</dbReference>
<evidence type="ECO:0000256" key="1">
    <source>
        <dbReference type="SAM" id="MobiDB-lite"/>
    </source>
</evidence>
<feature type="compositionally biased region" description="Polar residues" evidence="1">
    <location>
        <begin position="885"/>
        <end position="894"/>
    </location>
</feature>
<evidence type="ECO:0000313" key="2">
    <source>
        <dbReference type="EMBL" id="EGT35984.1"/>
    </source>
</evidence>
<dbReference type="OrthoDB" id="5901791at2759"/>
<dbReference type="EMBL" id="GL379929">
    <property type="protein sequence ID" value="EGT35984.1"/>
    <property type="molecule type" value="Genomic_DNA"/>
</dbReference>
<protein>
    <submittedName>
        <fullName evidence="2">Uncharacterized protein</fullName>
    </submittedName>
</protein>
<proteinExistence type="predicted"/>
<dbReference type="Gene3D" id="3.40.220.10">
    <property type="entry name" value="Leucine Aminopeptidase, subunit E, domain 1"/>
    <property type="match status" value="1"/>
</dbReference>
<feature type="region of interest" description="Disordered" evidence="1">
    <location>
        <begin position="1391"/>
        <end position="1413"/>
    </location>
</feature>
<keyword evidence="3" id="KW-1185">Reference proteome</keyword>
<feature type="region of interest" description="Disordered" evidence="1">
    <location>
        <begin position="885"/>
        <end position="936"/>
    </location>
</feature>
<feature type="region of interest" description="Disordered" evidence="1">
    <location>
        <begin position="93"/>
        <end position="166"/>
    </location>
</feature>
<feature type="compositionally biased region" description="Polar residues" evidence="1">
    <location>
        <begin position="907"/>
        <end position="917"/>
    </location>
</feature>
<dbReference type="STRING" id="135651.G0NQX0"/>
<organism evidence="3">
    <name type="scientific">Caenorhabditis brenneri</name>
    <name type="common">Nematode worm</name>
    <dbReference type="NCBI Taxonomy" id="135651"/>
    <lineage>
        <taxon>Eukaryota</taxon>
        <taxon>Metazoa</taxon>
        <taxon>Ecdysozoa</taxon>
        <taxon>Nematoda</taxon>
        <taxon>Chromadorea</taxon>
        <taxon>Rhabditida</taxon>
        <taxon>Rhabditina</taxon>
        <taxon>Rhabditomorpha</taxon>
        <taxon>Rhabditoidea</taxon>
        <taxon>Rhabditidae</taxon>
        <taxon>Peloderinae</taxon>
        <taxon>Caenorhabditis</taxon>
    </lineage>
</organism>
<feature type="compositionally biased region" description="Basic and acidic residues" evidence="1">
    <location>
        <begin position="93"/>
        <end position="105"/>
    </location>
</feature>
<feature type="compositionally biased region" description="Basic and acidic residues" evidence="1">
    <location>
        <begin position="1391"/>
        <end position="1403"/>
    </location>
</feature>
<feature type="compositionally biased region" description="Polar residues" evidence="1">
    <location>
        <begin position="114"/>
        <end position="146"/>
    </location>
</feature>
<sequence length="1490" mass="171441">MDPEERKQYNREKNKLWRAKKAAPGIGETLNVVVTDSSAALLSSTDNVSLTPMDEGTVLAESFADTAGESNKKTVRAEHVENISEEPIQKRYRDMNSAERKEYSRLNKRKSRATKNGANQDTVSLRSVDTIVSDSHSVAASTSTRASNKRRNSQTPAEAQKCDAKRRADLHADITALLDNHEEEINVPDDESTTEAGNMNMTSCMPEKTDPVIKPPQHLERPSIDSKKDCKIRIGLVDLFDVEAQAIVVPQYDSVEQSKHLATTMSILHKHYPKRLEQFVEDYNDPENMKKRNNFGAVTFDWQRGRTKPIRQLDKYSIHVEAPIVKRNNFTVITEAHLRAAYLSCLMEAERNQFHSLAFPLLGLNCCPERSAAIALQTIFAYMHAVKGTCLKLIYITTRDVKVYDQLGKYFAYVREFDLNKWSTKDYLYYEHKIFNKIKEEEHFATIPGTDIIWRAIKVSHDRGMAKSNKEVLEDMHRKMTAQTGIRATLFRIQQKKNGGLRMADEFIENGFDENSSTPHHNLLDIRFSMEQFCGSNEVLRKLWIYSYYRMYFQEHSGDDVDVDKTSQQYKTRKAVFEQQKQVHTEVIKMWNDTIDHAPFKCKCTLEGGRHEKMMVFLTRLSHPDFVFDEWILGTRSFVFNHEVSEQFLKEIPLCEASFVYRDSRQHAKAVLVLNKEELQRKIENQVSSWLIAKPEAFALQHELLLNLLDEHYSITSNPVGGETHPKTYDPASFDKNIDESPEMRKPLNDVEEASKQMSVAFDSQEHRNAVELSQRRIRALDANRYVIHLNKDIEIERTIRNRIFRNESPFLVCSPAYPDYRVNYGTDEDEENDEYTEDCMLWMDGDAFCTVDEYIRRKTNQRQMPVYYVPSEIQPYNPYESVTVNLDFPTTTPEDADPNKDEATPQKPTNPDNSSKVPAAPVPSDPRDEYPKGIDIGDMDEACPHCGAFSFAGERSWSCCKSGAVWIPPIKRIPEEIRQMFERKYRNHLISANAAFSMASIRYNREPQKQGGVQSLKIKGMVSCHPSAVHPHNPNNMAYANFIVMNESSEEIAVARYKTLKQAYKKDLKQIFVEIQKYMDANNRLYESYKTMAQIEEEFKETADFVKNSSINFRIVSPGELSKKDLKELEAHNGCYARPSRMGKGYITVAFTWNADLTTPIPRGMVIYPKNPKDKPQEPLSIYSELCDLMSYPLFYPDAVGGWGLHKYARVDPKNKLATDFTERVKAHLADLKENKEDPNAYYELDDTEIEKAVEAVFNKKMPKSKKNQLEKSIAVSDDDDEQCGYKMEEDAENFDLEEQLEYAELEDREAAPLDANVVGQEPNLKTVERRGEVYTMVDREQRTRDIPYTVDAIPFMENSSDDGSEAPDIDRFRTYDDDYFDFGELEKTQVDQQKKQSGADDEKIEEELEEDEYEHFEGAKVDHMADMDELGDDIEVAEGAERHEKEMADLDEDVHYGDENNAEKTALGEHNDGVRVKNVSIIEAFSIR</sequence>
<gene>
    <name evidence="2" type="ORF">CAEBREN_30055</name>
</gene>
<evidence type="ECO:0000313" key="3">
    <source>
        <dbReference type="Proteomes" id="UP000008068"/>
    </source>
</evidence>
<dbReference type="InParanoid" id="G0NQX0"/>
<name>G0NQX0_CAEBE</name>
<feature type="region of interest" description="Disordered" evidence="1">
    <location>
        <begin position="1444"/>
        <end position="1469"/>
    </location>
</feature>
<dbReference type="HOGENOM" id="CLU_000726_0_0_1"/>